<geneLocation type="plasmid" evidence="2 3">
    <name>pPN3F2_2</name>
</geneLocation>
<keyword evidence="2" id="KW-0614">Plasmid</keyword>
<proteinExistence type="predicted"/>
<reference evidence="2 3" key="1">
    <citation type="submission" date="2020-03" db="EMBL/GenBank/DDBJ databases">
        <title>Complete genome sequence of Shewanella sp.</title>
        <authorList>
            <person name="Kim Y.-S."/>
            <person name="Kim S.-J."/>
            <person name="Jung H.-K."/>
            <person name="Kim K.-H."/>
        </authorList>
    </citation>
    <scope>NUCLEOTIDE SEQUENCE [LARGE SCALE GENOMIC DNA]</scope>
    <source>
        <strain evidence="2 3">PN3F2</strain>
        <plasmid evidence="2 3">pPN3F2_2</plasmid>
    </source>
</reference>
<protein>
    <submittedName>
        <fullName evidence="2">Uncharacterized protein</fullName>
    </submittedName>
</protein>
<organism evidence="2 3">
    <name type="scientific">Shewanella aestuarii</name>
    <dbReference type="NCBI Taxonomy" id="1028752"/>
    <lineage>
        <taxon>Bacteria</taxon>
        <taxon>Pseudomonadati</taxon>
        <taxon>Pseudomonadota</taxon>
        <taxon>Gammaproteobacteria</taxon>
        <taxon>Alteromonadales</taxon>
        <taxon>Shewanellaceae</taxon>
        <taxon>Shewanella</taxon>
    </lineage>
</organism>
<gene>
    <name evidence="2" type="ORF">HBH39_18665</name>
</gene>
<dbReference type="Proteomes" id="UP000502608">
    <property type="component" value="Plasmid pPN3F2_2"/>
</dbReference>
<feature type="compositionally biased region" description="Polar residues" evidence="1">
    <location>
        <begin position="92"/>
        <end position="104"/>
    </location>
</feature>
<dbReference type="RefSeq" id="WP_167680328.1">
    <property type="nucleotide sequence ID" value="NZ_CP050315.1"/>
</dbReference>
<evidence type="ECO:0000313" key="3">
    <source>
        <dbReference type="Proteomes" id="UP000502608"/>
    </source>
</evidence>
<sequence length="104" mass="11558">MAIKNLLGGEEIKPLENFTKSNEAIPPHSHFLSSVMEEITSMAPFDATVDDLCQAIRQKPDQFLSASLTDIANRSARENVKTRIAEDLKDNGAQSNFYNTPKPH</sequence>
<evidence type="ECO:0000256" key="1">
    <source>
        <dbReference type="SAM" id="MobiDB-lite"/>
    </source>
</evidence>
<feature type="region of interest" description="Disordered" evidence="1">
    <location>
        <begin position="84"/>
        <end position="104"/>
    </location>
</feature>
<evidence type="ECO:0000313" key="2">
    <source>
        <dbReference type="EMBL" id="QIR16500.1"/>
    </source>
</evidence>
<dbReference type="EMBL" id="CP050315">
    <property type="protein sequence ID" value="QIR16500.1"/>
    <property type="molecule type" value="Genomic_DNA"/>
</dbReference>
<accession>A0A6G9QPI5</accession>
<dbReference type="AlphaFoldDB" id="A0A6G9QPI5"/>
<name>A0A6G9QPI5_9GAMM</name>
<keyword evidence="3" id="KW-1185">Reference proteome</keyword>
<dbReference type="KEGG" id="saes:HBH39_18665"/>